<dbReference type="Gene3D" id="2.60.40.10">
    <property type="entry name" value="Immunoglobulins"/>
    <property type="match status" value="4"/>
</dbReference>
<keyword evidence="3" id="KW-0393">Immunoglobulin domain</keyword>
<dbReference type="InterPro" id="IPR003961">
    <property type="entry name" value="FN3_dom"/>
</dbReference>
<dbReference type="InterPro" id="IPR036116">
    <property type="entry name" value="FN3_sf"/>
</dbReference>
<dbReference type="SMART" id="SM00060">
    <property type="entry name" value="FN3"/>
    <property type="match status" value="2"/>
</dbReference>
<feature type="domain" description="Ig-like" evidence="4">
    <location>
        <begin position="1"/>
        <end position="59"/>
    </location>
</feature>
<dbReference type="InterPro" id="IPR013783">
    <property type="entry name" value="Ig-like_fold"/>
</dbReference>
<dbReference type="CDD" id="cd00063">
    <property type="entry name" value="FN3"/>
    <property type="match status" value="2"/>
</dbReference>
<feature type="non-terminal residue" evidence="6">
    <location>
        <position position="1"/>
    </location>
</feature>
<keyword evidence="2" id="KW-1015">Disulfide bond</keyword>
<dbReference type="PROSITE" id="PS50835">
    <property type="entry name" value="IG_LIKE"/>
    <property type="match status" value="1"/>
</dbReference>
<dbReference type="PRINTS" id="PR00014">
    <property type="entry name" value="FNTYPEIII"/>
</dbReference>
<evidence type="ECO:0000256" key="2">
    <source>
        <dbReference type="ARBA" id="ARBA00023157"/>
    </source>
</evidence>
<evidence type="ECO:0000313" key="7">
    <source>
        <dbReference type="Proteomes" id="UP001476798"/>
    </source>
</evidence>
<name>A0ABV0P133_9TELE</name>
<accession>A0ABV0P133</accession>
<dbReference type="PANTHER" id="PTHR44170">
    <property type="entry name" value="PROTEIN SIDEKICK"/>
    <property type="match status" value="1"/>
</dbReference>
<protein>
    <submittedName>
        <fullName evidence="6">Uncharacterized protein</fullName>
    </submittedName>
</protein>
<organism evidence="6 7">
    <name type="scientific">Goodea atripinnis</name>
    <dbReference type="NCBI Taxonomy" id="208336"/>
    <lineage>
        <taxon>Eukaryota</taxon>
        <taxon>Metazoa</taxon>
        <taxon>Chordata</taxon>
        <taxon>Craniata</taxon>
        <taxon>Vertebrata</taxon>
        <taxon>Euteleostomi</taxon>
        <taxon>Actinopterygii</taxon>
        <taxon>Neopterygii</taxon>
        <taxon>Teleostei</taxon>
        <taxon>Neoteleostei</taxon>
        <taxon>Acanthomorphata</taxon>
        <taxon>Ovalentaria</taxon>
        <taxon>Atherinomorphae</taxon>
        <taxon>Cyprinodontiformes</taxon>
        <taxon>Goodeidae</taxon>
        <taxon>Goodea</taxon>
    </lineage>
</organism>
<evidence type="ECO:0000259" key="5">
    <source>
        <dbReference type="PROSITE" id="PS50853"/>
    </source>
</evidence>
<comment type="caution">
    <text evidence="6">The sequence shown here is derived from an EMBL/GenBank/DDBJ whole genome shotgun (WGS) entry which is preliminary data.</text>
</comment>
<keyword evidence="7" id="KW-1185">Reference proteome</keyword>
<gene>
    <name evidence="6" type="ORF">GOODEAATRI_003170</name>
</gene>
<keyword evidence="1" id="KW-0677">Repeat</keyword>
<dbReference type="Pfam" id="PF00041">
    <property type="entry name" value="fn3"/>
    <property type="match status" value="2"/>
</dbReference>
<dbReference type="PANTHER" id="PTHR44170:SF49">
    <property type="entry name" value="PROTEIN SIDEKICK-1 ISOFORM X1"/>
    <property type="match status" value="1"/>
</dbReference>
<feature type="domain" description="Fibronectin type-III" evidence="5">
    <location>
        <begin position="180"/>
        <end position="276"/>
    </location>
</feature>
<evidence type="ECO:0000259" key="4">
    <source>
        <dbReference type="PROSITE" id="PS50835"/>
    </source>
</evidence>
<evidence type="ECO:0000256" key="1">
    <source>
        <dbReference type="ARBA" id="ARBA00022737"/>
    </source>
</evidence>
<proteinExistence type="predicted"/>
<evidence type="ECO:0000256" key="3">
    <source>
        <dbReference type="ARBA" id="ARBA00023319"/>
    </source>
</evidence>
<dbReference type="SUPFAM" id="SSF49265">
    <property type="entry name" value="Fibronectin type III"/>
    <property type="match status" value="2"/>
</dbReference>
<dbReference type="Proteomes" id="UP001476798">
    <property type="component" value="Unassembled WGS sequence"/>
</dbReference>
<dbReference type="EMBL" id="JAHRIO010060089">
    <property type="protein sequence ID" value="MEQ2177407.1"/>
    <property type="molecule type" value="Genomic_DNA"/>
</dbReference>
<dbReference type="PROSITE" id="PS50853">
    <property type="entry name" value="FN3"/>
    <property type="match status" value="1"/>
</dbReference>
<reference evidence="6 7" key="1">
    <citation type="submission" date="2021-06" db="EMBL/GenBank/DDBJ databases">
        <authorList>
            <person name="Palmer J.M."/>
        </authorList>
    </citation>
    <scope>NUCLEOTIDE SEQUENCE [LARGE SCALE GENOMIC DNA]</scope>
    <source>
        <strain evidence="6 7">GA_2019</strain>
        <tissue evidence="6">Muscle</tissue>
    </source>
</reference>
<sequence length="280" mass="31241">YVWEKSGSVIDVNSSPRLRLDPDGTLHISQTWSGDIGTYTCRVTSVGGNDSRSAHLRVRLTLPEEPPSAPPQTVIASGRTNQSIMIQWQPPPENHQNGPLQGYIISAHCATRKRKSRGCQLHHCAFYLECPKSSVYQWNQPGVQGYRISWEEFNRTNTRVTHYLPNLTQEYKVTGLTALTTYTIQVAAMTSKGQGQLSASTISSGVPPDFVGYRIQYFKAGSKGGVLSHIIMDRLEREFTIEDLEEWTEYEVRVQAVNGIGSGPWSQAVHGRTRESGEDD</sequence>
<dbReference type="InterPro" id="IPR007110">
    <property type="entry name" value="Ig-like_dom"/>
</dbReference>
<dbReference type="InterPro" id="IPR036179">
    <property type="entry name" value="Ig-like_dom_sf"/>
</dbReference>
<evidence type="ECO:0000313" key="6">
    <source>
        <dbReference type="EMBL" id="MEQ2177407.1"/>
    </source>
</evidence>
<dbReference type="SUPFAM" id="SSF48726">
    <property type="entry name" value="Immunoglobulin"/>
    <property type="match status" value="1"/>
</dbReference>